<sequence length="206" mass="24396">MANPHNWHDTLANESWQAIFNNNNTGLPSDIIATTTDERGSQDESMESLCRRSDHKEKTPWSVEEVLKLIVGVLSTTKPGRQKRWQEIVEKYFKKERTEEKLKQKWKDLMKHATKKTDGEQRLFYMMAAIVEVRIQPDKQNVFEKVIQEWYVTSEIGLRLARDWLNSVKNLELQHQLNEIKNHVIVAELSDAYKKIRYWRNPSLMN</sequence>
<dbReference type="Proteomes" id="UP001060215">
    <property type="component" value="Chromosome 4"/>
</dbReference>
<proteinExistence type="predicted"/>
<evidence type="ECO:0000313" key="1">
    <source>
        <dbReference type="EMBL" id="KAI8013942.1"/>
    </source>
</evidence>
<keyword evidence="2" id="KW-1185">Reference proteome</keyword>
<name>A0ACC0HM04_9ERIC</name>
<comment type="caution">
    <text evidence="1">The sequence shown here is derived from an EMBL/GenBank/DDBJ whole genome shotgun (WGS) entry which is preliminary data.</text>
</comment>
<evidence type="ECO:0000313" key="2">
    <source>
        <dbReference type="Proteomes" id="UP001060215"/>
    </source>
</evidence>
<organism evidence="1 2">
    <name type="scientific">Camellia lanceoleosa</name>
    <dbReference type="NCBI Taxonomy" id="1840588"/>
    <lineage>
        <taxon>Eukaryota</taxon>
        <taxon>Viridiplantae</taxon>
        <taxon>Streptophyta</taxon>
        <taxon>Embryophyta</taxon>
        <taxon>Tracheophyta</taxon>
        <taxon>Spermatophyta</taxon>
        <taxon>Magnoliopsida</taxon>
        <taxon>eudicotyledons</taxon>
        <taxon>Gunneridae</taxon>
        <taxon>Pentapetalae</taxon>
        <taxon>asterids</taxon>
        <taxon>Ericales</taxon>
        <taxon>Theaceae</taxon>
        <taxon>Camellia</taxon>
    </lineage>
</organism>
<gene>
    <name evidence="1" type="ORF">LOK49_LG05G01287</name>
</gene>
<protein>
    <submittedName>
        <fullName evidence="1">Uncharacterized protein</fullName>
    </submittedName>
</protein>
<dbReference type="EMBL" id="CM045761">
    <property type="protein sequence ID" value="KAI8013942.1"/>
    <property type="molecule type" value="Genomic_DNA"/>
</dbReference>
<accession>A0ACC0HM04</accession>
<reference evidence="1 2" key="1">
    <citation type="journal article" date="2022" name="Plant J.">
        <title>Chromosome-level genome of Camellia lanceoleosa provides a valuable resource for understanding genome evolution and self-incompatibility.</title>
        <authorList>
            <person name="Gong W."/>
            <person name="Xiao S."/>
            <person name="Wang L."/>
            <person name="Liao Z."/>
            <person name="Chang Y."/>
            <person name="Mo W."/>
            <person name="Hu G."/>
            <person name="Li W."/>
            <person name="Zhao G."/>
            <person name="Zhu H."/>
            <person name="Hu X."/>
            <person name="Ji K."/>
            <person name="Xiang X."/>
            <person name="Song Q."/>
            <person name="Yuan D."/>
            <person name="Jin S."/>
            <person name="Zhang L."/>
        </authorList>
    </citation>
    <scope>NUCLEOTIDE SEQUENCE [LARGE SCALE GENOMIC DNA]</scope>
    <source>
        <strain evidence="1">SQ_2022a</strain>
    </source>
</reference>